<feature type="domain" description="Reverse transcriptase/retrotransposon-derived protein RNase H-like" evidence="1">
    <location>
        <begin position="86"/>
        <end position="150"/>
    </location>
</feature>
<protein>
    <recommendedName>
        <fullName evidence="1">Reverse transcriptase/retrotransposon-derived protein RNase H-like domain-containing protein</fullName>
    </recommendedName>
</protein>
<accession>A0A9Q3KUU1</accession>
<name>A0A9Q3KUU1_9BASI</name>
<dbReference type="PANTHER" id="PTHR33064:SF39">
    <property type="match status" value="1"/>
</dbReference>
<evidence type="ECO:0000313" key="2">
    <source>
        <dbReference type="EMBL" id="MBW0587948.1"/>
    </source>
</evidence>
<reference evidence="2" key="1">
    <citation type="submission" date="2021-03" db="EMBL/GenBank/DDBJ databases">
        <title>Draft genome sequence of rust myrtle Austropuccinia psidii MF-1, a brazilian biotype.</title>
        <authorList>
            <person name="Quecine M.C."/>
            <person name="Pachon D.M.R."/>
            <person name="Bonatelli M.L."/>
            <person name="Correr F.H."/>
            <person name="Franceschini L.M."/>
            <person name="Leite T.F."/>
            <person name="Margarido G.R.A."/>
            <person name="Almeida C.A."/>
            <person name="Ferrarezi J.A."/>
            <person name="Labate C.A."/>
        </authorList>
    </citation>
    <scope>NUCLEOTIDE SEQUENCE</scope>
    <source>
        <strain evidence="2">MF-1</strain>
    </source>
</reference>
<dbReference type="PANTHER" id="PTHR33064">
    <property type="entry name" value="POL PROTEIN"/>
    <property type="match status" value="1"/>
</dbReference>
<dbReference type="OrthoDB" id="5593162at2759"/>
<keyword evidence="3" id="KW-1185">Reference proteome</keyword>
<proteinExistence type="predicted"/>
<dbReference type="InterPro" id="IPR051320">
    <property type="entry name" value="Viral_Replic_Matur_Polypro"/>
</dbReference>
<dbReference type="EMBL" id="AVOT02128709">
    <property type="protein sequence ID" value="MBW0587948.1"/>
    <property type="molecule type" value="Genomic_DNA"/>
</dbReference>
<dbReference type="Proteomes" id="UP000765509">
    <property type="component" value="Unassembled WGS sequence"/>
</dbReference>
<organism evidence="2 3">
    <name type="scientific">Austropuccinia psidii MF-1</name>
    <dbReference type="NCBI Taxonomy" id="1389203"/>
    <lineage>
        <taxon>Eukaryota</taxon>
        <taxon>Fungi</taxon>
        <taxon>Dikarya</taxon>
        <taxon>Basidiomycota</taxon>
        <taxon>Pucciniomycotina</taxon>
        <taxon>Pucciniomycetes</taxon>
        <taxon>Pucciniales</taxon>
        <taxon>Sphaerophragmiaceae</taxon>
        <taxon>Austropuccinia</taxon>
    </lineage>
</organism>
<dbReference type="Pfam" id="PF17919">
    <property type="entry name" value="RT_RNaseH_2"/>
    <property type="match status" value="1"/>
</dbReference>
<dbReference type="Gene3D" id="3.30.70.270">
    <property type="match status" value="1"/>
</dbReference>
<dbReference type="InterPro" id="IPR043128">
    <property type="entry name" value="Rev_trsase/Diguanyl_cyclase"/>
</dbReference>
<comment type="caution">
    <text evidence="2">The sequence shown here is derived from an EMBL/GenBank/DDBJ whole genome shotgun (WGS) entry which is preliminary data.</text>
</comment>
<dbReference type="InterPro" id="IPR041577">
    <property type="entry name" value="RT_RNaseH_2"/>
</dbReference>
<evidence type="ECO:0000259" key="1">
    <source>
        <dbReference type="Pfam" id="PF17919"/>
    </source>
</evidence>
<evidence type="ECO:0000313" key="3">
    <source>
        <dbReference type="Proteomes" id="UP000765509"/>
    </source>
</evidence>
<dbReference type="AlphaFoldDB" id="A0A9Q3KUU1"/>
<gene>
    <name evidence="2" type="ORF">O181_127663</name>
</gene>
<dbReference type="InterPro" id="IPR043502">
    <property type="entry name" value="DNA/RNA_pol_sf"/>
</dbReference>
<sequence>MKSSLKKWNLGFEELEALGNIVAVLSLGIDKNKLEAVLLKPIPQNKNAMMSFLGFASYSRQHFKYFAILAKSLYRSCDQRTVFEMTQERIEAYEKIKKSLTEAPFLLIPDWNVPFKFYIYACGDGLGASLHQVQIIDDKPTEGPVCYISR</sequence>
<dbReference type="SUPFAM" id="SSF56672">
    <property type="entry name" value="DNA/RNA polymerases"/>
    <property type="match status" value="1"/>
</dbReference>